<dbReference type="InterPro" id="IPR022529">
    <property type="entry name" value="DUF3530"/>
</dbReference>
<keyword evidence="3" id="KW-1185">Reference proteome</keyword>
<evidence type="ECO:0000313" key="3">
    <source>
        <dbReference type="Proteomes" id="UP000009282"/>
    </source>
</evidence>
<evidence type="ECO:0008006" key="4">
    <source>
        <dbReference type="Google" id="ProtNLM"/>
    </source>
</evidence>
<dbReference type="STRING" id="1085623.GNIT_0559"/>
<dbReference type="Proteomes" id="UP000009282">
    <property type="component" value="Chromosome"/>
</dbReference>
<keyword evidence="1" id="KW-0472">Membrane</keyword>
<dbReference type="KEGG" id="gni:GNIT_0559"/>
<organism evidence="2 3">
    <name type="scientific">Glaciecola nitratireducens (strain JCM 12485 / KCTC 12276 / FR1064)</name>
    <dbReference type="NCBI Taxonomy" id="1085623"/>
    <lineage>
        <taxon>Bacteria</taxon>
        <taxon>Pseudomonadati</taxon>
        <taxon>Pseudomonadota</taxon>
        <taxon>Gammaproteobacteria</taxon>
        <taxon>Alteromonadales</taxon>
        <taxon>Alteromonadaceae</taxon>
        <taxon>Brumicola</taxon>
    </lineage>
</organism>
<keyword evidence="1" id="KW-0812">Transmembrane</keyword>
<feature type="transmembrane region" description="Helical" evidence="1">
    <location>
        <begin position="32"/>
        <end position="51"/>
    </location>
</feature>
<dbReference type="EMBL" id="CP003060">
    <property type="protein sequence ID" value="AEP28713.1"/>
    <property type="molecule type" value="Genomic_DNA"/>
</dbReference>
<dbReference type="HOGENOM" id="CLU_852220_0_0_6"/>
<protein>
    <recommendedName>
        <fullName evidence="4">DUF3530 family protein</fullName>
    </recommendedName>
</protein>
<proteinExistence type="predicted"/>
<dbReference type="Pfam" id="PF12048">
    <property type="entry name" value="DUF3530"/>
    <property type="match status" value="1"/>
</dbReference>
<evidence type="ECO:0000256" key="1">
    <source>
        <dbReference type="SAM" id="Phobius"/>
    </source>
</evidence>
<sequence>MSCKHIHNEADSFCIYVKETHFNFMQKIIRDLITLIFAGLLLLSSALSFQLEAQSASFSEMTSMDMRNQLHVDEFTLIDVGNNRVPILISTSEQPITKGIVLIIGDADMPLGRQDSLSQLAKSLPAVGWTTVVMPSLGLSLGPNIAFPIENEGTQESAETDNSTQQNDDLSGATATPLADAVEDGQVVDETTNSLSVTSSISEADLVIYSLEIEAFISATLQHMETTMGHRILVSQGMTAATIAKLAADEHATMQQIDALVINNPYWPIRKLNNKIPMVVAQTPIPVLDLISYWDNSWSKQTEKARKIKARTQLKEVYRQADIVGQTFDQVQKDYVARQIQGWTSYLGW</sequence>
<evidence type="ECO:0000313" key="2">
    <source>
        <dbReference type="EMBL" id="AEP28713.1"/>
    </source>
</evidence>
<name>G4QJQ3_GLANF</name>
<dbReference type="AlphaFoldDB" id="G4QJQ3"/>
<keyword evidence="1" id="KW-1133">Transmembrane helix</keyword>
<accession>G4QJQ3</accession>
<gene>
    <name evidence="2" type="ordered locus">GNIT_0559</name>
</gene>
<reference evidence="2 3" key="1">
    <citation type="journal article" date="2011" name="J. Bacteriol.">
        <title>Complete genome sequence of seawater bacterium Glaciecola nitratireducens FR1064T.</title>
        <authorList>
            <person name="Bian F."/>
            <person name="Qin Q.L."/>
            <person name="Xie B.B."/>
            <person name="Shu Y.L."/>
            <person name="Zhang X.Y."/>
            <person name="Yu Y."/>
            <person name="Chen B."/>
            <person name="Chen X.L."/>
            <person name="Zhou B.C."/>
            <person name="Zhang Y.Z."/>
        </authorList>
    </citation>
    <scope>NUCLEOTIDE SEQUENCE [LARGE SCALE GENOMIC DNA]</scope>
    <source>
        <strain evidence="3">JCM 12485 / KCTC 12276 / FR1064</strain>
    </source>
</reference>